<protein>
    <recommendedName>
        <fullName evidence="3">ATP-dependent RNA helicase DHX8</fullName>
    </recommendedName>
</protein>
<organism evidence="1 2">
    <name type="scientific">Trichoderma gamsii</name>
    <dbReference type="NCBI Taxonomy" id="398673"/>
    <lineage>
        <taxon>Eukaryota</taxon>
        <taxon>Fungi</taxon>
        <taxon>Dikarya</taxon>
        <taxon>Ascomycota</taxon>
        <taxon>Pezizomycotina</taxon>
        <taxon>Sordariomycetes</taxon>
        <taxon>Hypocreomycetidae</taxon>
        <taxon>Hypocreales</taxon>
        <taxon>Hypocreaceae</taxon>
        <taxon>Trichoderma</taxon>
    </lineage>
</organism>
<dbReference type="PANTHER" id="PTHR38567:SF1">
    <property type="entry name" value="DUF4291 DOMAIN-CONTAINING PROTEIN"/>
    <property type="match status" value="1"/>
</dbReference>
<name>A0A2K0TMG8_9HYPO</name>
<accession>A0A2K0TMG8</accession>
<evidence type="ECO:0000313" key="2">
    <source>
        <dbReference type="Proteomes" id="UP000236546"/>
    </source>
</evidence>
<gene>
    <name evidence="1" type="ORF">TGAMA5MH_01655</name>
</gene>
<comment type="caution">
    <text evidence="1">The sequence shown here is derived from an EMBL/GenBank/DDBJ whole genome shotgun (WGS) entry which is preliminary data.</text>
</comment>
<dbReference type="AlphaFoldDB" id="A0A2K0TMG8"/>
<dbReference type="Pfam" id="PF14124">
    <property type="entry name" value="DUF4291"/>
    <property type="match status" value="1"/>
</dbReference>
<dbReference type="PANTHER" id="PTHR38567">
    <property type="entry name" value="DUF4291 DOMAIN-CONTAINING PROTEIN"/>
    <property type="match status" value="1"/>
</dbReference>
<evidence type="ECO:0008006" key="3">
    <source>
        <dbReference type="Google" id="ProtNLM"/>
    </source>
</evidence>
<reference evidence="1 2" key="1">
    <citation type="submission" date="2017-02" db="EMBL/GenBank/DDBJ databases">
        <title>Genomes of Trichoderma spp. with biocontrol activity.</title>
        <authorList>
            <person name="Gardiner D."/>
            <person name="Kazan K."/>
            <person name="Vos C."/>
            <person name="Harvey P."/>
        </authorList>
    </citation>
    <scope>NUCLEOTIDE SEQUENCE [LARGE SCALE GENOMIC DNA]</scope>
    <source>
        <strain evidence="1 2">A5MH</strain>
    </source>
</reference>
<dbReference type="InterPro" id="IPR025633">
    <property type="entry name" value="DUF4291"/>
</dbReference>
<proteinExistence type="predicted"/>
<dbReference type="Proteomes" id="UP000236546">
    <property type="component" value="Unassembled WGS sequence"/>
</dbReference>
<dbReference type="OrthoDB" id="413653at2759"/>
<evidence type="ECO:0000313" key="1">
    <source>
        <dbReference type="EMBL" id="PNP46704.1"/>
    </source>
</evidence>
<dbReference type="EMBL" id="MTYH01000014">
    <property type="protein sequence ID" value="PNP46704.1"/>
    <property type="molecule type" value="Genomic_DNA"/>
</dbReference>
<sequence length="222" mass="25419">MSHPTEIPYRQIRASYDDQHIIVYQAYKTSIADAAIKAQKLNASPDFSPGRMTWIKPSWCWMMYRSGYSYKDAGQSRILALKMKKQDFFGLLEQAVLSTHPSPHAHVDKESTNKTVAHERPTDVRVQWDPERNAKLEGLPYRSIQIGIPGTLSTKWADEWIVSIEDVTERARELKKALEEEPDVSTDELVKRGLVPEEKPLDVSEEILKRLEMTVLGVPDEL</sequence>